<dbReference type="RefSeq" id="WP_099438841.1">
    <property type="nucleotide sequence ID" value="NZ_CP024091.1"/>
</dbReference>
<protein>
    <submittedName>
        <fullName evidence="1">Uncharacterized protein</fullName>
    </submittedName>
</protein>
<dbReference type="KEGG" id="pgs:CPT03_10670"/>
<evidence type="ECO:0000313" key="1">
    <source>
        <dbReference type="EMBL" id="ATP56908.1"/>
    </source>
</evidence>
<organism evidence="1 2">
    <name type="scientific">Pedobacter ginsengisoli</name>
    <dbReference type="NCBI Taxonomy" id="363852"/>
    <lineage>
        <taxon>Bacteria</taxon>
        <taxon>Pseudomonadati</taxon>
        <taxon>Bacteroidota</taxon>
        <taxon>Sphingobacteriia</taxon>
        <taxon>Sphingobacteriales</taxon>
        <taxon>Sphingobacteriaceae</taxon>
        <taxon>Pedobacter</taxon>
    </lineage>
</organism>
<keyword evidence="2" id="KW-1185">Reference proteome</keyword>
<reference evidence="1 2" key="1">
    <citation type="submission" date="2017-10" db="EMBL/GenBank/DDBJ databases">
        <title>Whole genome of Pedobacter ginsengisoli T01R-27 isolated from tomato rhizosphere.</title>
        <authorList>
            <person name="Weon H.-Y."/>
            <person name="Lee S.A."/>
            <person name="Sang M.K."/>
            <person name="Song J."/>
        </authorList>
    </citation>
    <scope>NUCLEOTIDE SEQUENCE [LARGE SCALE GENOMIC DNA]</scope>
    <source>
        <strain evidence="1 2">T01R-27</strain>
    </source>
</reference>
<dbReference type="EMBL" id="CP024091">
    <property type="protein sequence ID" value="ATP56908.1"/>
    <property type="molecule type" value="Genomic_DNA"/>
</dbReference>
<sequence>MGQQDFDFEAAILIHLKKWLYGNKYLLDGLRYPDAFFIWEGAELKVNLNVLKEEYVKKFIVQDLDAYCNRMVDVISKLISQFLAEHKFPSINLNVLFVYYGKHKSSLLKIEPLRQFPKMKVYR</sequence>
<gene>
    <name evidence="1" type="ORF">CPT03_10670</name>
</gene>
<proteinExistence type="predicted"/>
<evidence type="ECO:0000313" key="2">
    <source>
        <dbReference type="Proteomes" id="UP000223749"/>
    </source>
</evidence>
<name>A0A2D1U5Q2_9SPHI</name>
<dbReference type="AlphaFoldDB" id="A0A2D1U5Q2"/>
<accession>A0A2D1U5Q2</accession>
<dbReference type="Proteomes" id="UP000223749">
    <property type="component" value="Chromosome"/>
</dbReference>